<dbReference type="CDD" id="cd04301">
    <property type="entry name" value="NAT_SF"/>
    <property type="match status" value="1"/>
</dbReference>
<dbReference type="InterPro" id="IPR016181">
    <property type="entry name" value="Acyl_CoA_acyltransferase"/>
</dbReference>
<dbReference type="Proteomes" id="UP000647241">
    <property type="component" value="Unassembled WGS sequence"/>
</dbReference>
<evidence type="ECO:0000313" key="5">
    <source>
        <dbReference type="Proteomes" id="UP000647241"/>
    </source>
</evidence>
<reference evidence="4" key="1">
    <citation type="journal article" date="2014" name="Int. J. Syst. Evol. Microbiol.">
        <title>Complete genome sequence of Corynebacterium casei LMG S-19264T (=DSM 44701T), isolated from a smear-ripened cheese.</title>
        <authorList>
            <consortium name="US DOE Joint Genome Institute (JGI-PGF)"/>
            <person name="Walter F."/>
            <person name="Albersmeier A."/>
            <person name="Kalinowski J."/>
            <person name="Ruckert C."/>
        </authorList>
    </citation>
    <scope>NUCLEOTIDE SEQUENCE</scope>
    <source>
        <strain evidence="4">CGMCC 1.12997</strain>
    </source>
</reference>
<dbReference type="SUPFAM" id="SSF55729">
    <property type="entry name" value="Acyl-CoA N-acyltransferases (Nat)"/>
    <property type="match status" value="1"/>
</dbReference>
<evidence type="ECO:0000256" key="2">
    <source>
        <dbReference type="ARBA" id="ARBA00023315"/>
    </source>
</evidence>
<evidence type="ECO:0000259" key="3">
    <source>
        <dbReference type="PROSITE" id="PS51186"/>
    </source>
</evidence>
<accession>A0A917H8P0</accession>
<protein>
    <submittedName>
        <fullName evidence="4">Ribosomal-protein-alanine acetyltransferase</fullName>
    </submittedName>
</protein>
<feature type="domain" description="N-acetyltransferase" evidence="3">
    <location>
        <begin position="4"/>
        <end position="153"/>
    </location>
</feature>
<dbReference type="InterPro" id="IPR050832">
    <property type="entry name" value="Bact_Acetyltransf"/>
</dbReference>
<dbReference type="PROSITE" id="PS51186">
    <property type="entry name" value="GNAT"/>
    <property type="match status" value="1"/>
</dbReference>
<dbReference type="AlphaFoldDB" id="A0A917H8P0"/>
<organism evidence="4 5">
    <name type="scientific">Edaphobacter dinghuensis</name>
    <dbReference type="NCBI Taxonomy" id="1560005"/>
    <lineage>
        <taxon>Bacteria</taxon>
        <taxon>Pseudomonadati</taxon>
        <taxon>Acidobacteriota</taxon>
        <taxon>Terriglobia</taxon>
        <taxon>Terriglobales</taxon>
        <taxon>Acidobacteriaceae</taxon>
        <taxon>Edaphobacter</taxon>
    </lineage>
</organism>
<name>A0A917H8P0_9BACT</name>
<keyword evidence="1" id="KW-0808">Transferase</keyword>
<dbReference type="PANTHER" id="PTHR43877:SF2">
    <property type="entry name" value="AMINOALKYLPHOSPHONATE N-ACETYLTRANSFERASE-RELATED"/>
    <property type="match status" value="1"/>
</dbReference>
<dbReference type="GO" id="GO:0016747">
    <property type="term" value="F:acyltransferase activity, transferring groups other than amino-acyl groups"/>
    <property type="evidence" value="ECO:0007669"/>
    <property type="project" value="InterPro"/>
</dbReference>
<dbReference type="InterPro" id="IPR000182">
    <property type="entry name" value="GNAT_dom"/>
</dbReference>
<proteinExistence type="predicted"/>
<keyword evidence="2" id="KW-0012">Acyltransferase</keyword>
<dbReference type="Pfam" id="PF00583">
    <property type="entry name" value="Acetyltransf_1"/>
    <property type="match status" value="1"/>
</dbReference>
<keyword evidence="5" id="KW-1185">Reference proteome</keyword>
<gene>
    <name evidence="4" type="primary">rimI</name>
    <name evidence="4" type="ORF">GCM10011585_11560</name>
</gene>
<dbReference type="Gene3D" id="3.40.630.30">
    <property type="match status" value="1"/>
</dbReference>
<dbReference type="PANTHER" id="PTHR43877">
    <property type="entry name" value="AMINOALKYLPHOSPHONATE N-ACETYLTRANSFERASE-RELATED-RELATED"/>
    <property type="match status" value="1"/>
</dbReference>
<evidence type="ECO:0000313" key="4">
    <source>
        <dbReference type="EMBL" id="GGG71059.1"/>
    </source>
</evidence>
<comment type="caution">
    <text evidence="4">The sequence shown here is derived from an EMBL/GenBank/DDBJ whole genome shotgun (WGS) entry which is preliminary data.</text>
</comment>
<sequence length="156" mass="16405">MSVFCVRPATVGDLAGVIRLERATAEAPHWSEAEYAAAIEGGGDYVRRCLFVAVADDGVAGFAVGKVAGDLAELESVAVDLSLRRGGVGRALCGAVIAWCQQERAVAVELEVRLGSHGAIGLYRGLGFVPVGVRPRYYSEPVDDAVLMRLDLSKSA</sequence>
<dbReference type="EMBL" id="BMGT01000002">
    <property type="protein sequence ID" value="GGG71059.1"/>
    <property type="molecule type" value="Genomic_DNA"/>
</dbReference>
<evidence type="ECO:0000256" key="1">
    <source>
        <dbReference type="ARBA" id="ARBA00022679"/>
    </source>
</evidence>
<dbReference type="RefSeq" id="WP_188553267.1">
    <property type="nucleotide sequence ID" value="NZ_BMGT01000002.1"/>
</dbReference>
<reference evidence="4" key="2">
    <citation type="submission" date="2020-09" db="EMBL/GenBank/DDBJ databases">
        <authorList>
            <person name="Sun Q."/>
            <person name="Zhou Y."/>
        </authorList>
    </citation>
    <scope>NUCLEOTIDE SEQUENCE</scope>
    <source>
        <strain evidence="4">CGMCC 1.12997</strain>
    </source>
</reference>